<dbReference type="SUPFAM" id="SSF51735">
    <property type="entry name" value="NAD(P)-binding Rossmann-fold domains"/>
    <property type="match status" value="1"/>
</dbReference>
<dbReference type="GO" id="GO:0016491">
    <property type="term" value="F:oxidoreductase activity"/>
    <property type="evidence" value="ECO:0007669"/>
    <property type="project" value="TreeGrafter"/>
</dbReference>
<dbReference type="VEuPathDB" id="FungiDB:PEXP_098470"/>
<dbReference type="RefSeq" id="XP_016599718.1">
    <property type="nucleotide sequence ID" value="XM_016744005.1"/>
</dbReference>
<dbReference type="Gene3D" id="3.40.50.720">
    <property type="entry name" value="NAD(P)-binding Rossmann-like Domain"/>
    <property type="match status" value="1"/>
</dbReference>
<evidence type="ECO:0000313" key="2">
    <source>
        <dbReference type="EMBL" id="KGO58224.1"/>
    </source>
</evidence>
<dbReference type="HOGENOM" id="CLU_010194_9_0_1"/>
<dbReference type="STRING" id="27334.A0A0A2JS56"/>
<comment type="caution">
    <text evidence="2">The sequence shown here is derived from an EMBL/GenBank/DDBJ whole genome shotgun (WGS) entry which is preliminary data.</text>
</comment>
<reference evidence="2 3" key="1">
    <citation type="journal article" date="2015" name="Mol. Plant Microbe Interact.">
        <title>Genome, transcriptome, and functional analyses of Penicillium expansum provide new insights into secondary metabolism and pathogenicity.</title>
        <authorList>
            <person name="Ballester A.R."/>
            <person name="Marcet-Houben M."/>
            <person name="Levin E."/>
            <person name="Sela N."/>
            <person name="Selma-Lazaro C."/>
            <person name="Carmona L."/>
            <person name="Wisniewski M."/>
            <person name="Droby S."/>
            <person name="Gonzalez-Candelas L."/>
            <person name="Gabaldon T."/>
        </authorList>
    </citation>
    <scope>NUCLEOTIDE SEQUENCE [LARGE SCALE GENOMIC DNA]</scope>
    <source>
        <strain evidence="2 3">MD-8</strain>
    </source>
</reference>
<organism evidence="2 3">
    <name type="scientific">Penicillium expansum</name>
    <name type="common">Blue mold rot fungus</name>
    <dbReference type="NCBI Taxonomy" id="27334"/>
    <lineage>
        <taxon>Eukaryota</taxon>
        <taxon>Fungi</taxon>
        <taxon>Dikarya</taxon>
        <taxon>Ascomycota</taxon>
        <taxon>Pezizomycotina</taxon>
        <taxon>Eurotiomycetes</taxon>
        <taxon>Eurotiomycetidae</taxon>
        <taxon>Eurotiales</taxon>
        <taxon>Aspergillaceae</taxon>
        <taxon>Penicillium</taxon>
    </lineage>
</organism>
<proteinExistence type="inferred from homology"/>
<sequence>MSVDVEVNDAKALSIRTSAKPAALKVGYVTAYWGAKLKKAKLTRYSNAQVRRLQDKTKVLAQAPQGFHVILACRSLEKGTQALDELKQEGIATGNVSTVHLDVTDETSVRAAANTVQERFGQLDVLVNNAGVASRHPDIKTRLQLCMDTNVIGPAVVSAAFRSLLLKSPNPYSIYVSSGVGSLALASDPTSKVFRGPSNGEAYRASKSALNMIMIQDWVESRDTPLKVFAVCPGFVRSNLRRTSEEERSGWGNASDPSISGNTILGILEGRRDAEVGRLIHKDGSFPW</sequence>
<name>A0A0A2JS56_PENEN</name>
<dbReference type="Pfam" id="PF00106">
    <property type="entry name" value="adh_short"/>
    <property type="match status" value="1"/>
</dbReference>
<keyword evidence="3" id="KW-1185">Reference proteome</keyword>
<dbReference type="GeneID" id="27679425"/>
<dbReference type="AlphaFoldDB" id="A0A0A2JS56"/>
<protein>
    <submittedName>
        <fullName evidence="2">Short-chain dehydrogenase/reductase SDR</fullName>
    </submittedName>
</protein>
<accession>A0A0A2JS56</accession>
<comment type="similarity">
    <text evidence="1">Belongs to the short-chain dehydrogenases/reductases (SDR) family.</text>
</comment>
<gene>
    <name evidence="2" type="ORF">PEX2_067340</name>
</gene>
<dbReference type="GO" id="GO:0019748">
    <property type="term" value="P:secondary metabolic process"/>
    <property type="evidence" value="ECO:0007669"/>
    <property type="project" value="TreeGrafter"/>
</dbReference>
<dbReference type="InterPro" id="IPR036291">
    <property type="entry name" value="NAD(P)-bd_dom_sf"/>
</dbReference>
<dbReference type="PRINTS" id="PR00081">
    <property type="entry name" value="GDHRDH"/>
</dbReference>
<dbReference type="PANTHER" id="PTHR43544:SF32">
    <property type="entry name" value="CHAIN DEHYDROGENASE, PUTATIVE (AFU_ORTHOLOGUE AFUA_5G01530)-RELATED"/>
    <property type="match status" value="1"/>
</dbReference>
<dbReference type="InterPro" id="IPR051468">
    <property type="entry name" value="Fungal_SecMetab_SDRs"/>
</dbReference>
<dbReference type="InterPro" id="IPR002347">
    <property type="entry name" value="SDR_fam"/>
</dbReference>
<dbReference type="PANTHER" id="PTHR43544">
    <property type="entry name" value="SHORT-CHAIN DEHYDROGENASE/REDUCTASE"/>
    <property type="match status" value="1"/>
</dbReference>
<evidence type="ECO:0000313" key="3">
    <source>
        <dbReference type="Proteomes" id="UP000030143"/>
    </source>
</evidence>
<evidence type="ECO:0000256" key="1">
    <source>
        <dbReference type="ARBA" id="ARBA00006484"/>
    </source>
</evidence>
<dbReference type="EMBL" id="JQFZ01000121">
    <property type="protein sequence ID" value="KGO58224.1"/>
    <property type="molecule type" value="Genomic_DNA"/>
</dbReference>
<dbReference type="GO" id="GO:0005737">
    <property type="term" value="C:cytoplasm"/>
    <property type="evidence" value="ECO:0007669"/>
    <property type="project" value="TreeGrafter"/>
</dbReference>
<dbReference type="Proteomes" id="UP000030143">
    <property type="component" value="Unassembled WGS sequence"/>
</dbReference>